<dbReference type="EMBL" id="JAVDTF010000002">
    <property type="protein sequence ID" value="MDR6783838.1"/>
    <property type="molecule type" value="Genomic_DNA"/>
</dbReference>
<reference evidence="1" key="1">
    <citation type="submission" date="2023-07" db="EMBL/GenBank/DDBJ databases">
        <title>Sorghum-associated microbial communities from plants grown in Nebraska, USA.</title>
        <authorList>
            <person name="Schachtman D."/>
        </authorList>
    </citation>
    <scope>NUCLEOTIDE SEQUENCE</scope>
    <source>
        <strain evidence="1">2697</strain>
    </source>
</reference>
<organism evidence="1 2">
    <name type="scientific">Pedobacter africanus</name>
    <dbReference type="NCBI Taxonomy" id="151894"/>
    <lineage>
        <taxon>Bacteria</taxon>
        <taxon>Pseudomonadati</taxon>
        <taxon>Bacteroidota</taxon>
        <taxon>Sphingobacteriia</taxon>
        <taxon>Sphingobacteriales</taxon>
        <taxon>Sphingobacteriaceae</taxon>
        <taxon>Pedobacter</taxon>
    </lineage>
</organism>
<gene>
    <name evidence="1" type="ORF">J2X78_002403</name>
</gene>
<dbReference type="Proteomes" id="UP001246858">
    <property type="component" value="Unassembled WGS sequence"/>
</dbReference>
<keyword evidence="2" id="KW-1185">Reference proteome</keyword>
<evidence type="ECO:0000313" key="2">
    <source>
        <dbReference type="Proteomes" id="UP001246858"/>
    </source>
</evidence>
<sequence length="45" mass="5301">MVKVVNPNLDDYSFKKDEYSKRLGRKFIKTRPLNADIPIFITSNQ</sequence>
<comment type="caution">
    <text evidence="1">The sequence shown here is derived from an EMBL/GenBank/DDBJ whole genome shotgun (WGS) entry which is preliminary data.</text>
</comment>
<proteinExistence type="predicted"/>
<evidence type="ECO:0000313" key="1">
    <source>
        <dbReference type="EMBL" id="MDR6783838.1"/>
    </source>
</evidence>
<name>A0ACC6KWT5_9SPHI</name>
<accession>A0ACC6KWT5</accession>
<protein>
    <submittedName>
        <fullName evidence="1">Uncharacterized protein</fullName>
    </submittedName>
</protein>